<dbReference type="Proteomes" id="UP000593567">
    <property type="component" value="Unassembled WGS sequence"/>
</dbReference>
<evidence type="ECO:0000313" key="3">
    <source>
        <dbReference type="Proteomes" id="UP000593567"/>
    </source>
</evidence>
<feature type="compositionally biased region" description="Polar residues" evidence="1">
    <location>
        <begin position="107"/>
        <end position="132"/>
    </location>
</feature>
<reference evidence="2" key="1">
    <citation type="submission" date="2020-06" db="EMBL/GenBank/DDBJ databases">
        <title>Draft genome of Bugula neritina, a colonial animal packing powerful symbionts and potential medicines.</title>
        <authorList>
            <person name="Rayko M."/>
        </authorList>
    </citation>
    <scope>NUCLEOTIDE SEQUENCE [LARGE SCALE GENOMIC DNA]</scope>
    <source>
        <strain evidence="2">Kwan_BN1</strain>
    </source>
</reference>
<organism evidence="2 3">
    <name type="scientific">Bugula neritina</name>
    <name type="common">Brown bryozoan</name>
    <name type="synonym">Sertularia neritina</name>
    <dbReference type="NCBI Taxonomy" id="10212"/>
    <lineage>
        <taxon>Eukaryota</taxon>
        <taxon>Metazoa</taxon>
        <taxon>Spiralia</taxon>
        <taxon>Lophotrochozoa</taxon>
        <taxon>Bryozoa</taxon>
        <taxon>Gymnolaemata</taxon>
        <taxon>Cheilostomatida</taxon>
        <taxon>Flustrina</taxon>
        <taxon>Buguloidea</taxon>
        <taxon>Bugulidae</taxon>
        <taxon>Bugula</taxon>
    </lineage>
</organism>
<feature type="region of interest" description="Disordered" evidence="1">
    <location>
        <begin position="107"/>
        <end position="133"/>
    </location>
</feature>
<comment type="caution">
    <text evidence="2">The sequence shown here is derived from an EMBL/GenBank/DDBJ whole genome shotgun (WGS) entry which is preliminary data.</text>
</comment>
<protein>
    <submittedName>
        <fullName evidence="2">Uncharacterized protein</fullName>
    </submittedName>
</protein>
<accession>A0A7J7JBY6</accession>
<name>A0A7J7JBY6_BUGNE</name>
<keyword evidence="3" id="KW-1185">Reference proteome</keyword>
<proteinExistence type="predicted"/>
<dbReference type="EMBL" id="VXIV02002758">
    <property type="protein sequence ID" value="KAF6023141.1"/>
    <property type="molecule type" value="Genomic_DNA"/>
</dbReference>
<evidence type="ECO:0000313" key="2">
    <source>
        <dbReference type="EMBL" id="KAF6023141.1"/>
    </source>
</evidence>
<gene>
    <name evidence="2" type="ORF">EB796_018563</name>
</gene>
<evidence type="ECO:0000256" key="1">
    <source>
        <dbReference type="SAM" id="MobiDB-lite"/>
    </source>
</evidence>
<sequence>MHDKVMADDALSCDRTESCEKEEHCMFLDMKKKENRTISMETSPTCTSDVGLLANKNESKKSVKASVARKFRVVKVHAMHCYISALCCSLHLADGVPPTTTISHFSLSTNNSSHQTTQLPGKQASSTLSGPVTKSPIIGPVNAAARKEITIPVIPPSPAPYTNSSNYAAAAAVSMQADEQACTDEMFNFSQLFR</sequence>
<dbReference type="AlphaFoldDB" id="A0A7J7JBY6"/>